<gene>
    <name evidence="1" type="ORF">AAJ76_400012166</name>
</gene>
<sequence>MKPIIKSQEKYDNIVNILKGEDTIVYSSKHTKYYLKRKAELFILFENLPLLKDTENGHKRVFMEETVLSMKIEVKKLHNQNRYGQNRLYELYKQRYFSIPRCVVRKVCNKCNICLQA</sequence>
<evidence type="ECO:0008006" key="3">
    <source>
        <dbReference type="Google" id="ProtNLM"/>
    </source>
</evidence>
<dbReference type="GeneID" id="36320444"/>
<dbReference type="AlphaFoldDB" id="A0A0F9ZG29"/>
<evidence type="ECO:0000313" key="2">
    <source>
        <dbReference type="Proteomes" id="UP000034350"/>
    </source>
</evidence>
<comment type="caution">
    <text evidence="1">The sequence shown here is derived from an EMBL/GenBank/DDBJ whole genome shotgun (WGS) entry which is preliminary data.</text>
</comment>
<organism evidence="1 2">
    <name type="scientific">Vairimorpha ceranae</name>
    <dbReference type="NCBI Taxonomy" id="40302"/>
    <lineage>
        <taxon>Eukaryota</taxon>
        <taxon>Fungi</taxon>
        <taxon>Fungi incertae sedis</taxon>
        <taxon>Microsporidia</taxon>
        <taxon>Nosematidae</taxon>
        <taxon>Vairimorpha</taxon>
    </lineage>
</organism>
<protein>
    <recommendedName>
        <fullName evidence="3">Integrase zinc-binding domain-containing protein</fullName>
    </recommendedName>
</protein>
<proteinExistence type="predicted"/>
<name>A0A0F9ZG29_9MICR</name>
<dbReference type="RefSeq" id="XP_024332046.1">
    <property type="nucleotide sequence ID" value="XM_024475499.1"/>
</dbReference>
<dbReference type="EMBL" id="JPQZ01000004">
    <property type="protein sequence ID" value="KKO76304.1"/>
    <property type="molecule type" value="Genomic_DNA"/>
</dbReference>
<evidence type="ECO:0000313" key="1">
    <source>
        <dbReference type="EMBL" id="KKO76304.1"/>
    </source>
</evidence>
<dbReference type="VEuPathDB" id="MicrosporidiaDB:NCER_101865"/>
<dbReference type="OrthoDB" id="10476310at2759"/>
<dbReference type="Proteomes" id="UP000034350">
    <property type="component" value="Unassembled WGS sequence"/>
</dbReference>
<keyword evidence="2" id="KW-1185">Reference proteome</keyword>
<reference evidence="1 2" key="1">
    <citation type="journal article" date="2015" name="Environ. Microbiol.">
        <title>Genome analyses suggest the presence of polyploidy and recent human-driven expansions in eight global populations of the honeybee pathogen Nosema ceranae.</title>
        <authorList>
            <person name="Pelin A."/>
            <person name="Selman M."/>
            <person name="Aris-Brosou S."/>
            <person name="Farinelli L."/>
            <person name="Corradi N."/>
        </authorList>
    </citation>
    <scope>NUCLEOTIDE SEQUENCE [LARGE SCALE GENOMIC DNA]</scope>
    <source>
        <strain evidence="1 2">PA08 1199</strain>
    </source>
</reference>
<dbReference type="VEuPathDB" id="MicrosporidiaDB:AAJ76_400012166"/>
<accession>A0A0F9ZG29</accession>